<proteinExistence type="predicted"/>
<dbReference type="InterPro" id="IPR021682">
    <property type="entry name" value="DUF2933"/>
</dbReference>
<keyword evidence="1" id="KW-1133">Transmembrane helix</keyword>
<keyword evidence="1" id="KW-0812">Transmembrane</keyword>
<dbReference type="AlphaFoldDB" id="A0A1F5HZI0"/>
<dbReference type="Proteomes" id="UP000179227">
    <property type="component" value="Unassembled WGS sequence"/>
</dbReference>
<evidence type="ECO:0000313" key="2">
    <source>
        <dbReference type="EMBL" id="OGE09577.1"/>
    </source>
</evidence>
<keyword evidence="1" id="KW-0472">Membrane</keyword>
<comment type="caution">
    <text evidence="2">The sequence shown here is derived from an EMBL/GenBank/DDBJ whole genome shotgun (WGS) entry which is preliminary data.</text>
</comment>
<accession>A0A1F5HZI0</accession>
<evidence type="ECO:0008006" key="4">
    <source>
        <dbReference type="Google" id="ProtNLM"/>
    </source>
</evidence>
<evidence type="ECO:0000256" key="1">
    <source>
        <dbReference type="SAM" id="Phobius"/>
    </source>
</evidence>
<evidence type="ECO:0000313" key="3">
    <source>
        <dbReference type="Proteomes" id="UP000179227"/>
    </source>
</evidence>
<dbReference type="Pfam" id="PF11666">
    <property type="entry name" value="DUF2933"/>
    <property type="match status" value="1"/>
</dbReference>
<dbReference type="EMBL" id="MFBS01000018">
    <property type="protein sequence ID" value="OGE09577.1"/>
    <property type="molecule type" value="Genomic_DNA"/>
</dbReference>
<organism evidence="2 3">
    <name type="scientific">Candidatus Curtissbacteria bacterium RIFCSPLOWO2_01_FULL_42_26</name>
    <dbReference type="NCBI Taxonomy" id="1797729"/>
    <lineage>
        <taxon>Bacteria</taxon>
        <taxon>Candidatus Curtissiibacteriota</taxon>
    </lineage>
</organism>
<gene>
    <name evidence="2" type="ORF">A3A60_01450</name>
</gene>
<protein>
    <recommendedName>
        <fullName evidence="4">DUF2933 domain-containing protein</fullName>
    </recommendedName>
</protein>
<sequence length="60" mass="6984">MNKLSRHKLIIIAGCLAPILVFTFFLIFRFGNNSLIYLLILLCPLGHFFLMRDHGNKHIK</sequence>
<reference evidence="2 3" key="1">
    <citation type="journal article" date="2016" name="Nat. Commun.">
        <title>Thousands of microbial genomes shed light on interconnected biogeochemical processes in an aquifer system.</title>
        <authorList>
            <person name="Anantharaman K."/>
            <person name="Brown C.T."/>
            <person name="Hug L.A."/>
            <person name="Sharon I."/>
            <person name="Castelle C.J."/>
            <person name="Probst A.J."/>
            <person name="Thomas B.C."/>
            <person name="Singh A."/>
            <person name="Wilkins M.J."/>
            <person name="Karaoz U."/>
            <person name="Brodie E.L."/>
            <person name="Williams K.H."/>
            <person name="Hubbard S.S."/>
            <person name="Banfield J.F."/>
        </authorList>
    </citation>
    <scope>NUCLEOTIDE SEQUENCE [LARGE SCALE GENOMIC DNA]</scope>
</reference>
<feature type="transmembrane region" description="Helical" evidence="1">
    <location>
        <begin position="9"/>
        <end position="28"/>
    </location>
</feature>
<feature type="transmembrane region" description="Helical" evidence="1">
    <location>
        <begin position="34"/>
        <end position="51"/>
    </location>
</feature>
<name>A0A1F5HZI0_9BACT</name>